<reference evidence="2 3" key="1">
    <citation type="submission" date="2018-05" db="EMBL/GenBank/DDBJ databases">
        <title>Polaribacter aquimarinus sp. nov., isolated from sediment in a sediment of sea.</title>
        <authorList>
            <person name="Lu D."/>
        </authorList>
    </citation>
    <scope>NUCLEOTIDE SEQUENCE [LARGE SCALE GENOMIC DNA]</scope>
    <source>
        <strain evidence="2 3">ZY113</strain>
    </source>
</reference>
<dbReference type="PANTHER" id="PTHR37833">
    <property type="entry name" value="LIPOPROTEIN-RELATED"/>
    <property type="match status" value="1"/>
</dbReference>
<dbReference type="Proteomes" id="UP000245670">
    <property type="component" value="Unassembled WGS sequence"/>
</dbReference>
<protein>
    <recommendedName>
        <fullName evidence="4">DUF1573 domain-containing protein</fullName>
    </recommendedName>
</protein>
<comment type="caution">
    <text evidence="2">The sequence shown here is derived from an EMBL/GenBank/DDBJ whole genome shotgun (WGS) entry which is preliminary data.</text>
</comment>
<dbReference type="PANTHER" id="PTHR37833:SF1">
    <property type="entry name" value="SIGNAL PEPTIDE PROTEIN"/>
    <property type="match status" value="1"/>
</dbReference>
<dbReference type="InterPro" id="IPR013783">
    <property type="entry name" value="Ig-like_fold"/>
</dbReference>
<evidence type="ECO:0000313" key="2">
    <source>
        <dbReference type="EMBL" id="PWG05360.1"/>
    </source>
</evidence>
<accession>A0A2U2JAK2</accession>
<keyword evidence="1" id="KW-0732">Signal</keyword>
<organism evidence="2 3">
    <name type="scientific">Polaribacter aquimarinus</name>
    <dbReference type="NCBI Taxonomy" id="2100726"/>
    <lineage>
        <taxon>Bacteria</taxon>
        <taxon>Pseudomonadati</taxon>
        <taxon>Bacteroidota</taxon>
        <taxon>Flavobacteriia</taxon>
        <taxon>Flavobacteriales</taxon>
        <taxon>Flavobacteriaceae</taxon>
    </lineage>
</organism>
<dbReference type="InterPro" id="IPR011467">
    <property type="entry name" value="DUF1573"/>
</dbReference>
<evidence type="ECO:0008006" key="4">
    <source>
        <dbReference type="Google" id="ProtNLM"/>
    </source>
</evidence>
<dbReference type="AlphaFoldDB" id="A0A2U2JAK2"/>
<dbReference type="Pfam" id="PF07610">
    <property type="entry name" value="DUF1573"/>
    <property type="match status" value="1"/>
</dbReference>
<feature type="chain" id="PRO_5015718534" description="DUF1573 domain-containing protein" evidence="1">
    <location>
        <begin position="20"/>
        <end position="134"/>
    </location>
</feature>
<sequence length="134" mass="14948">MKVFTTLFVFLFVTLSLSAQEFKFDKEIIDYGKIAKGDNGERTFVFTNIGDQPLIIKNIQSSCGCTVPKKPKKPIMPGEKGEIKVSYDTKRVGGFSKAITIFSNAKNKRKVIKIKGYVEMGVSLQKKKSILSDS</sequence>
<keyword evidence="3" id="KW-1185">Reference proteome</keyword>
<feature type="signal peptide" evidence="1">
    <location>
        <begin position="1"/>
        <end position="19"/>
    </location>
</feature>
<dbReference type="Gene3D" id="2.60.40.10">
    <property type="entry name" value="Immunoglobulins"/>
    <property type="match status" value="1"/>
</dbReference>
<gene>
    <name evidence="2" type="ORF">DIS07_09010</name>
</gene>
<evidence type="ECO:0000256" key="1">
    <source>
        <dbReference type="SAM" id="SignalP"/>
    </source>
</evidence>
<evidence type="ECO:0000313" key="3">
    <source>
        <dbReference type="Proteomes" id="UP000245670"/>
    </source>
</evidence>
<proteinExistence type="predicted"/>
<dbReference type="EMBL" id="QFFG01000003">
    <property type="protein sequence ID" value="PWG05360.1"/>
    <property type="molecule type" value="Genomic_DNA"/>
</dbReference>
<name>A0A2U2JAK2_9FLAO</name>
<dbReference type="OrthoDB" id="826619at2"/>
<dbReference type="RefSeq" id="WP_109404904.1">
    <property type="nucleotide sequence ID" value="NZ_QFFG01000003.1"/>
</dbReference>